<evidence type="ECO:0000259" key="5">
    <source>
        <dbReference type="PROSITE" id="PS50054"/>
    </source>
</evidence>
<name>V4B9T3_LOTGI</name>
<dbReference type="EC" id="3.1.3.48" evidence="2"/>
<dbReference type="GO" id="GO:0008330">
    <property type="term" value="F:protein tyrosine/threonine phosphatase activity"/>
    <property type="evidence" value="ECO:0007669"/>
    <property type="project" value="TreeGrafter"/>
</dbReference>
<dbReference type="PANTHER" id="PTHR10159">
    <property type="entry name" value="DUAL SPECIFICITY PROTEIN PHOSPHATASE"/>
    <property type="match status" value="1"/>
</dbReference>
<dbReference type="SMART" id="SM00195">
    <property type="entry name" value="DSPc"/>
    <property type="match status" value="1"/>
</dbReference>
<dbReference type="HOGENOM" id="CLU_027074_15_0_1"/>
<evidence type="ECO:0000256" key="1">
    <source>
        <dbReference type="ARBA" id="ARBA00008601"/>
    </source>
</evidence>
<feature type="non-terminal residue" evidence="7">
    <location>
        <position position="87"/>
    </location>
</feature>
<reference evidence="7 8" key="1">
    <citation type="journal article" date="2013" name="Nature">
        <title>Insights into bilaterian evolution from three spiralian genomes.</title>
        <authorList>
            <person name="Simakov O."/>
            <person name="Marletaz F."/>
            <person name="Cho S.J."/>
            <person name="Edsinger-Gonzales E."/>
            <person name="Havlak P."/>
            <person name="Hellsten U."/>
            <person name="Kuo D.H."/>
            <person name="Larsson T."/>
            <person name="Lv J."/>
            <person name="Arendt D."/>
            <person name="Savage R."/>
            <person name="Osoegawa K."/>
            <person name="de Jong P."/>
            <person name="Grimwood J."/>
            <person name="Chapman J.A."/>
            <person name="Shapiro H."/>
            <person name="Aerts A."/>
            <person name="Otillar R.P."/>
            <person name="Terry A.Y."/>
            <person name="Boore J.L."/>
            <person name="Grigoriev I.V."/>
            <person name="Lindberg D.R."/>
            <person name="Seaver E.C."/>
            <person name="Weisblat D.A."/>
            <person name="Putnam N.H."/>
            <person name="Rokhsar D.S."/>
        </authorList>
    </citation>
    <scope>NUCLEOTIDE SEQUENCE [LARGE SCALE GENOMIC DNA]</scope>
</reference>
<accession>V4B9T3</accession>
<dbReference type="GO" id="GO:0005829">
    <property type="term" value="C:cytosol"/>
    <property type="evidence" value="ECO:0007669"/>
    <property type="project" value="TreeGrafter"/>
</dbReference>
<dbReference type="SUPFAM" id="SSF52799">
    <property type="entry name" value="(Phosphotyrosine protein) phosphatases II"/>
    <property type="match status" value="1"/>
</dbReference>
<dbReference type="Proteomes" id="UP000030746">
    <property type="component" value="Unassembled WGS sequence"/>
</dbReference>
<keyword evidence="8" id="KW-1185">Reference proteome</keyword>
<dbReference type="Pfam" id="PF00782">
    <property type="entry name" value="DSPc"/>
    <property type="match status" value="1"/>
</dbReference>
<comment type="similarity">
    <text evidence="1">Belongs to the protein-tyrosine phosphatase family. Non-receptor class dual specificity subfamily.</text>
</comment>
<dbReference type="GeneID" id="20251896"/>
<dbReference type="AlphaFoldDB" id="V4B9T3"/>
<dbReference type="PROSITE" id="PS50054">
    <property type="entry name" value="TYR_PHOSPHATASE_DUAL"/>
    <property type="match status" value="1"/>
</dbReference>
<dbReference type="InterPro" id="IPR000340">
    <property type="entry name" value="Dual-sp_phosphatase_cat-dom"/>
</dbReference>
<dbReference type="EMBL" id="KB203251">
    <property type="protein sequence ID" value="ESO85754.1"/>
    <property type="molecule type" value="Genomic_DNA"/>
</dbReference>
<dbReference type="GO" id="GO:0017017">
    <property type="term" value="F:MAP kinase tyrosine/serine/threonine phosphatase activity"/>
    <property type="evidence" value="ECO:0007669"/>
    <property type="project" value="TreeGrafter"/>
</dbReference>
<proteinExistence type="inferred from homology"/>
<feature type="domain" description="Tyrosine-protein phosphatase" evidence="5">
    <location>
        <begin position="1"/>
        <end position="87"/>
    </location>
</feature>
<evidence type="ECO:0000256" key="4">
    <source>
        <dbReference type="ARBA" id="ARBA00022912"/>
    </source>
</evidence>
<evidence type="ECO:0000259" key="6">
    <source>
        <dbReference type="PROSITE" id="PS50056"/>
    </source>
</evidence>
<gene>
    <name evidence="7" type="ORF">LOTGIDRAFT_68994</name>
</gene>
<dbReference type="InterPro" id="IPR000387">
    <property type="entry name" value="Tyr_Pase_dom"/>
</dbReference>
<dbReference type="GO" id="GO:0043409">
    <property type="term" value="P:negative regulation of MAPK cascade"/>
    <property type="evidence" value="ECO:0007669"/>
    <property type="project" value="TreeGrafter"/>
</dbReference>
<dbReference type="InterPro" id="IPR029021">
    <property type="entry name" value="Prot-tyrosine_phosphatase-like"/>
</dbReference>
<dbReference type="GO" id="GO:0033550">
    <property type="term" value="F:MAP kinase tyrosine phosphatase activity"/>
    <property type="evidence" value="ECO:0007669"/>
    <property type="project" value="TreeGrafter"/>
</dbReference>
<dbReference type="STRING" id="225164.V4B9T3"/>
<feature type="non-terminal residue" evidence="7">
    <location>
        <position position="1"/>
    </location>
</feature>
<evidence type="ECO:0000256" key="2">
    <source>
        <dbReference type="ARBA" id="ARBA00013064"/>
    </source>
</evidence>
<evidence type="ECO:0000313" key="8">
    <source>
        <dbReference type="Proteomes" id="UP000030746"/>
    </source>
</evidence>
<keyword evidence="4" id="KW-0904">Protein phosphatase</keyword>
<dbReference type="Gene3D" id="3.90.190.10">
    <property type="entry name" value="Protein tyrosine phosphatase superfamily"/>
    <property type="match status" value="1"/>
</dbReference>
<evidence type="ECO:0000313" key="7">
    <source>
        <dbReference type="EMBL" id="ESO85754.1"/>
    </source>
</evidence>
<dbReference type="OrthoDB" id="2017893at2759"/>
<dbReference type="OMA" id="VIQYLMH"/>
<protein>
    <recommendedName>
        <fullName evidence="2">protein-tyrosine-phosphatase</fullName>
        <ecNumber evidence="2">3.1.3.48</ecNumber>
    </recommendedName>
</protein>
<dbReference type="InterPro" id="IPR020422">
    <property type="entry name" value="TYR_PHOSPHATASE_DUAL_dom"/>
</dbReference>
<sequence length="87" mass="10188">DDIEWENIEQYFSEINNFIEGARRCKKSVLIFSYHGKSRAATAVVQYLMNQYGMSLDKAYKLVKSRRPSIAINPGFWRALNRLNNKI</sequence>
<dbReference type="PROSITE" id="PS50056">
    <property type="entry name" value="TYR_PHOSPHATASE_2"/>
    <property type="match status" value="1"/>
</dbReference>
<dbReference type="PANTHER" id="PTHR10159:SF519">
    <property type="entry name" value="DUAL SPECIFICITY PROTEIN PHOSPHATASE MPK3"/>
    <property type="match status" value="1"/>
</dbReference>
<organism evidence="7 8">
    <name type="scientific">Lottia gigantea</name>
    <name type="common">Giant owl limpet</name>
    <dbReference type="NCBI Taxonomy" id="225164"/>
    <lineage>
        <taxon>Eukaryota</taxon>
        <taxon>Metazoa</taxon>
        <taxon>Spiralia</taxon>
        <taxon>Lophotrochozoa</taxon>
        <taxon>Mollusca</taxon>
        <taxon>Gastropoda</taxon>
        <taxon>Patellogastropoda</taxon>
        <taxon>Lottioidea</taxon>
        <taxon>Lottiidae</taxon>
        <taxon>Lottia</taxon>
    </lineage>
</organism>
<feature type="domain" description="Tyrosine specific protein phosphatases" evidence="6">
    <location>
        <begin position="9"/>
        <end position="78"/>
    </location>
</feature>
<dbReference type="CDD" id="cd14498">
    <property type="entry name" value="DSP"/>
    <property type="match status" value="1"/>
</dbReference>
<dbReference type="CTD" id="20251896"/>
<evidence type="ECO:0000256" key="3">
    <source>
        <dbReference type="ARBA" id="ARBA00022801"/>
    </source>
</evidence>
<dbReference type="RefSeq" id="XP_009063463.1">
    <property type="nucleotide sequence ID" value="XM_009065215.1"/>
</dbReference>
<dbReference type="KEGG" id="lgi:LOTGIDRAFT_68994"/>
<keyword evidence="3" id="KW-0378">Hydrolase</keyword>